<keyword evidence="6" id="KW-0902">Two-component regulatory system</keyword>
<dbReference type="Gene3D" id="3.30.565.10">
    <property type="entry name" value="Histidine kinase-like ATPase, C-terminal domain"/>
    <property type="match status" value="1"/>
</dbReference>
<dbReference type="PROSITE" id="PS50112">
    <property type="entry name" value="PAS"/>
    <property type="match status" value="1"/>
</dbReference>
<accession>M0CCU0</accession>
<sequence length="319" mass="35423">MIVDIESESFVDVNPAACELLGYSRAELLKMDPASIHPEDFDRVREEFIRDILEEGTGFTDDLHCLKKNGQEIPTEISGAALDPAPDGERSNRMIAILRDISDRIARRQELQAKVERLDRFARVVSHDLRNPLSVIRANVELARQNDELERLDKVNETVDRMDDMMTSLLQLAKEGNTISDTTKIDLEDIARKSWDGTSTDEATLAIESSVSFQADPERLREVLDNFFRNAIDHNSSPISISVGAIERESVNGFYVADNGPGIPEAQQDDIFDWGETSVGDGTGFGLAIVTNIVEAHGWEISVTDSGEDGTRFEIIGIS</sequence>
<dbReference type="InterPro" id="IPR004358">
    <property type="entry name" value="Sig_transdc_His_kin-like_C"/>
</dbReference>
<dbReference type="EC" id="2.7.13.3" evidence="2"/>
<dbReference type="SUPFAM" id="SSF55785">
    <property type="entry name" value="PYP-like sensor domain (PAS domain)"/>
    <property type="match status" value="1"/>
</dbReference>
<evidence type="ECO:0000256" key="4">
    <source>
        <dbReference type="ARBA" id="ARBA00022679"/>
    </source>
</evidence>
<dbReference type="PANTHER" id="PTHR43711:SF1">
    <property type="entry name" value="HISTIDINE KINASE 1"/>
    <property type="match status" value="1"/>
</dbReference>
<dbReference type="Gene3D" id="1.10.287.130">
    <property type="match status" value="1"/>
</dbReference>
<dbReference type="Pfam" id="PF02518">
    <property type="entry name" value="HATPase_c"/>
    <property type="match status" value="1"/>
</dbReference>
<organism evidence="10 11">
    <name type="scientific">Halosimplex carlsbadense 2-9-1</name>
    <dbReference type="NCBI Taxonomy" id="797114"/>
    <lineage>
        <taxon>Archaea</taxon>
        <taxon>Methanobacteriati</taxon>
        <taxon>Methanobacteriota</taxon>
        <taxon>Stenosarchaea group</taxon>
        <taxon>Halobacteria</taxon>
        <taxon>Halobacteriales</taxon>
        <taxon>Haloarculaceae</taxon>
        <taxon>Halosimplex</taxon>
    </lineage>
</organism>
<dbReference type="NCBIfam" id="TIGR00229">
    <property type="entry name" value="sensory_box"/>
    <property type="match status" value="1"/>
</dbReference>
<keyword evidence="3" id="KW-0597">Phosphoprotein</keyword>
<evidence type="ECO:0000256" key="6">
    <source>
        <dbReference type="ARBA" id="ARBA00023012"/>
    </source>
</evidence>
<dbReference type="GO" id="GO:0000155">
    <property type="term" value="F:phosphorelay sensor kinase activity"/>
    <property type="evidence" value="ECO:0007669"/>
    <property type="project" value="InterPro"/>
</dbReference>
<dbReference type="Pfam" id="PF00512">
    <property type="entry name" value="HisKA"/>
    <property type="match status" value="1"/>
</dbReference>
<dbReference type="InterPro" id="IPR005467">
    <property type="entry name" value="His_kinase_dom"/>
</dbReference>
<keyword evidence="4" id="KW-0808">Transferase</keyword>
<dbReference type="Gene3D" id="3.30.450.20">
    <property type="entry name" value="PAS domain"/>
    <property type="match status" value="1"/>
</dbReference>
<keyword evidence="11" id="KW-1185">Reference proteome</keyword>
<dbReference type="PROSITE" id="PS50109">
    <property type="entry name" value="HIS_KIN"/>
    <property type="match status" value="1"/>
</dbReference>
<dbReference type="STRING" id="797114.C475_19048"/>
<evidence type="ECO:0000256" key="1">
    <source>
        <dbReference type="ARBA" id="ARBA00000085"/>
    </source>
</evidence>
<dbReference type="InterPro" id="IPR036097">
    <property type="entry name" value="HisK_dim/P_sf"/>
</dbReference>
<dbReference type="InterPro" id="IPR050736">
    <property type="entry name" value="Sensor_HK_Regulatory"/>
</dbReference>
<gene>
    <name evidence="10" type="ORF">C475_19048</name>
</gene>
<evidence type="ECO:0000256" key="2">
    <source>
        <dbReference type="ARBA" id="ARBA00012438"/>
    </source>
</evidence>
<proteinExistence type="predicted"/>
<keyword evidence="5 10" id="KW-0418">Kinase</keyword>
<comment type="catalytic activity">
    <reaction evidence="1">
        <text>ATP + protein L-histidine = ADP + protein N-phospho-L-histidine.</text>
        <dbReference type="EC" id="2.7.13.3"/>
    </reaction>
</comment>
<evidence type="ECO:0000313" key="11">
    <source>
        <dbReference type="Proteomes" id="UP000011626"/>
    </source>
</evidence>
<dbReference type="SUPFAM" id="SSF47384">
    <property type="entry name" value="Homodimeric domain of signal transducing histidine kinase"/>
    <property type="match status" value="1"/>
</dbReference>
<dbReference type="PRINTS" id="PR00344">
    <property type="entry name" value="BCTRLSENSOR"/>
</dbReference>
<dbReference type="Pfam" id="PF13426">
    <property type="entry name" value="PAS_9"/>
    <property type="match status" value="1"/>
</dbReference>
<evidence type="ECO:0000259" key="8">
    <source>
        <dbReference type="PROSITE" id="PS50109"/>
    </source>
</evidence>
<dbReference type="InterPro" id="IPR000014">
    <property type="entry name" value="PAS"/>
</dbReference>
<feature type="coiled-coil region" evidence="7">
    <location>
        <begin position="135"/>
        <end position="162"/>
    </location>
</feature>
<evidence type="ECO:0000259" key="9">
    <source>
        <dbReference type="PROSITE" id="PS50112"/>
    </source>
</evidence>
<evidence type="ECO:0000313" key="10">
    <source>
        <dbReference type="EMBL" id="ELZ21086.1"/>
    </source>
</evidence>
<feature type="domain" description="Histidine kinase" evidence="8">
    <location>
        <begin position="124"/>
        <end position="315"/>
    </location>
</feature>
<dbReference type="SMART" id="SM00387">
    <property type="entry name" value="HATPase_c"/>
    <property type="match status" value="1"/>
</dbReference>
<comment type="caution">
    <text evidence="10">The sequence shown here is derived from an EMBL/GenBank/DDBJ whole genome shotgun (WGS) entry which is preliminary data.</text>
</comment>
<protein>
    <recommendedName>
        <fullName evidence="2">histidine kinase</fullName>
        <ecNumber evidence="2">2.7.13.3</ecNumber>
    </recommendedName>
</protein>
<dbReference type="SUPFAM" id="SSF55874">
    <property type="entry name" value="ATPase domain of HSP90 chaperone/DNA topoisomerase II/histidine kinase"/>
    <property type="match status" value="1"/>
</dbReference>
<dbReference type="AlphaFoldDB" id="M0CCU0"/>
<dbReference type="InterPro" id="IPR003594">
    <property type="entry name" value="HATPase_dom"/>
</dbReference>
<dbReference type="eggNOG" id="arCOG02333">
    <property type="taxonomic scope" value="Archaea"/>
</dbReference>
<dbReference type="InterPro" id="IPR036890">
    <property type="entry name" value="HATPase_C_sf"/>
</dbReference>
<name>M0CCU0_9EURY</name>
<dbReference type="EMBL" id="AOIU01000043">
    <property type="protein sequence ID" value="ELZ21086.1"/>
    <property type="molecule type" value="Genomic_DNA"/>
</dbReference>
<dbReference type="InterPro" id="IPR035965">
    <property type="entry name" value="PAS-like_dom_sf"/>
</dbReference>
<keyword evidence="7" id="KW-0175">Coiled coil</keyword>
<dbReference type="PANTHER" id="PTHR43711">
    <property type="entry name" value="TWO-COMPONENT HISTIDINE KINASE"/>
    <property type="match status" value="1"/>
</dbReference>
<dbReference type="SMART" id="SM00388">
    <property type="entry name" value="HisKA"/>
    <property type="match status" value="1"/>
</dbReference>
<dbReference type="CDD" id="cd00082">
    <property type="entry name" value="HisKA"/>
    <property type="match status" value="1"/>
</dbReference>
<evidence type="ECO:0000256" key="7">
    <source>
        <dbReference type="SAM" id="Coils"/>
    </source>
</evidence>
<dbReference type="InterPro" id="IPR003661">
    <property type="entry name" value="HisK_dim/P_dom"/>
</dbReference>
<dbReference type="Proteomes" id="UP000011626">
    <property type="component" value="Unassembled WGS sequence"/>
</dbReference>
<dbReference type="CDD" id="cd00075">
    <property type="entry name" value="HATPase"/>
    <property type="match status" value="1"/>
</dbReference>
<reference evidence="10 11" key="1">
    <citation type="journal article" date="2014" name="PLoS Genet.">
        <title>Phylogenetically driven sequencing of extremely halophilic archaea reveals strategies for static and dynamic osmo-response.</title>
        <authorList>
            <person name="Becker E.A."/>
            <person name="Seitzer P.M."/>
            <person name="Tritt A."/>
            <person name="Larsen D."/>
            <person name="Krusor M."/>
            <person name="Yao A.I."/>
            <person name="Wu D."/>
            <person name="Madern D."/>
            <person name="Eisen J.A."/>
            <person name="Darling A.E."/>
            <person name="Facciotti M.T."/>
        </authorList>
    </citation>
    <scope>NUCLEOTIDE SEQUENCE [LARGE SCALE GENOMIC DNA]</scope>
    <source>
        <strain evidence="10 11">2-9-1</strain>
    </source>
</reference>
<feature type="domain" description="PAS" evidence="9">
    <location>
        <begin position="1"/>
        <end position="56"/>
    </location>
</feature>
<evidence type="ECO:0000256" key="3">
    <source>
        <dbReference type="ARBA" id="ARBA00022553"/>
    </source>
</evidence>
<evidence type="ECO:0000256" key="5">
    <source>
        <dbReference type="ARBA" id="ARBA00022777"/>
    </source>
</evidence>
<dbReference type="CDD" id="cd00130">
    <property type="entry name" value="PAS"/>
    <property type="match status" value="1"/>
</dbReference>